<proteinExistence type="inferred from homology"/>
<evidence type="ECO:0000313" key="8">
    <source>
        <dbReference type="Proteomes" id="UP001300348"/>
    </source>
</evidence>
<dbReference type="InterPro" id="IPR001437">
    <property type="entry name" value="Tscrpt_elong_fac_GreA/B_C"/>
</dbReference>
<dbReference type="GO" id="GO:0003746">
    <property type="term" value="F:translation elongation factor activity"/>
    <property type="evidence" value="ECO:0007669"/>
    <property type="project" value="UniProtKB-KW"/>
</dbReference>
<organism evidence="7 8">
    <name type="scientific">Xenorhabdus griffiniae</name>
    <dbReference type="NCBI Taxonomy" id="351672"/>
    <lineage>
        <taxon>Bacteria</taxon>
        <taxon>Pseudomonadati</taxon>
        <taxon>Pseudomonadota</taxon>
        <taxon>Gammaproteobacteria</taxon>
        <taxon>Enterobacterales</taxon>
        <taxon>Morganellaceae</taxon>
        <taxon>Xenorhabdus</taxon>
    </lineage>
</organism>
<comment type="similarity">
    <text evidence="4">Belongs to the GreA/GreB family. GreB subfamily.</text>
</comment>
<reference evidence="7 8" key="1">
    <citation type="journal article" date="2023" name="Access Microbiol">
        <title>The genome of a steinernematid-associated Pseudomonas piscis bacterium encodes the biosynthesis of insect toxins.</title>
        <authorList>
            <person name="Awori R.M."/>
            <person name="Hendre P."/>
            <person name="Amugune N.O."/>
        </authorList>
    </citation>
    <scope>NUCLEOTIDE SEQUENCE [LARGE SCALE GENOMIC DNA]</scope>
    <source>
        <strain evidence="7 8">97</strain>
    </source>
</reference>
<comment type="function">
    <text evidence="4">Necessary for efficient RNA polymerase transcription elongation past template-encoded arresting sites. The arresting sites in DNA have the property of trapping a certain fraction of elongating RNA polymerases that pass through, resulting in locked ternary complexes. Cleavage of the nascent transcript by cleavage factors such as GreA or GreB allows the resumption of elongation from the new 3'terminus. GreB releases sequences of up to 9 nucleotides in length.</text>
</comment>
<dbReference type="PROSITE" id="PS00830">
    <property type="entry name" value="GREAB_2"/>
    <property type="match status" value="1"/>
</dbReference>
<evidence type="ECO:0000256" key="4">
    <source>
        <dbReference type="HAMAP-Rule" id="MF_00930"/>
    </source>
</evidence>
<keyword evidence="2 4" id="KW-0238">DNA-binding</keyword>
<evidence type="ECO:0000313" key="7">
    <source>
        <dbReference type="EMBL" id="WNH02319.1"/>
    </source>
</evidence>
<dbReference type="NCBIfam" id="TIGR01461">
    <property type="entry name" value="greB"/>
    <property type="match status" value="1"/>
</dbReference>
<dbReference type="PIRSF" id="PIRSF006092">
    <property type="entry name" value="GreA_GreB"/>
    <property type="match status" value="1"/>
</dbReference>
<name>A0ABY9XII1_9GAMM</name>
<keyword evidence="7" id="KW-0648">Protein biosynthesis</keyword>
<dbReference type="PANTHER" id="PTHR30437">
    <property type="entry name" value="TRANSCRIPTION ELONGATION FACTOR GREA"/>
    <property type="match status" value="1"/>
</dbReference>
<dbReference type="InterPro" id="IPR028624">
    <property type="entry name" value="Tscrpt_elong_fac_GreA/B"/>
</dbReference>
<feature type="domain" description="Transcription elongation factor GreA/GreB N-terminal" evidence="6">
    <location>
        <begin position="6"/>
        <end position="75"/>
    </location>
</feature>
<dbReference type="InterPro" id="IPR036805">
    <property type="entry name" value="Tscrpt_elong_fac_GreA/B_N_sf"/>
</dbReference>
<keyword evidence="3 4" id="KW-0804">Transcription</keyword>
<dbReference type="HAMAP" id="MF_00930">
    <property type="entry name" value="GreB"/>
    <property type="match status" value="1"/>
</dbReference>
<keyword evidence="1 4" id="KW-0805">Transcription regulation</keyword>
<accession>A0ABY9XII1</accession>
<gene>
    <name evidence="4 7" type="primary">greB</name>
    <name evidence="7" type="ORF">QL112_000790</name>
</gene>
<dbReference type="InterPro" id="IPR018151">
    <property type="entry name" value="TF_GreA/GreB_CS"/>
</dbReference>
<dbReference type="Gene3D" id="1.10.287.180">
    <property type="entry name" value="Transcription elongation factor, GreA/GreB, N-terminal domain"/>
    <property type="match status" value="1"/>
</dbReference>
<evidence type="ECO:0000256" key="2">
    <source>
        <dbReference type="ARBA" id="ARBA00023125"/>
    </source>
</evidence>
<evidence type="ECO:0000256" key="1">
    <source>
        <dbReference type="ARBA" id="ARBA00023015"/>
    </source>
</evidence>
<dbReference type="Pfam" id="PF03449">
    <property type="entry name" value="GreA_GreB_N"/>
    <property type="match status" value="1"/>
</dbReference>
<dbReference type="NCBIfam" id="NF002506">
    <property type="entry name" value="PRK01885.1"/>
    <property type="match status" value="1"/>
</dbReference>
<keyword evidence="8" id="KW-1185">Reference proteome</keyword>
<dbReference type="PROSITE" id="PS00829">
    <property type="entry name" value="GREAB_1"/>
    <property type="match status" value="1"/>
</dbReference>
<dbReference type="InterPro" id="IPR006358">
    <property type="entry name" value="Tscrpt_elong_fac_GreB"/>
</dbReference>
<evidence type="ECO:0000256" key="3">
    <source>
        <dbReference type="ARBA" id="ARBA00023163"/>
    </source>
</evidence>
<dbReference type="EMBL" id="CP133647">
    <property type="protein sequence ID" value="WNH02319.1"/>
    <property type="molecule type" value="Genomic_DNA"/>
</dbReference>
<dbReference type="PANTHER" id="PTHR30437:SF6">
    <property type="entry name" value="TRANSCRIPTION ELONGATION FACTOR GREB"/>
    <property type="match status" value="1"/>
</dbReference>
<dbReference type="Pfam" id="PF01272">
    <property type="entry name" value="GreA_GreB"/>
    <property type="match status" value="1"/>
</dbReference>
<protein>
    <recommendedName>
        <fullName evidence="4">Transcription elongation factor GreB</fullName>
    </recommendedName>
    <alternativeName>
        <fullName evidence="4">Transcript cleavage factor GreB</fullName>
    </alternativeName>
</protein>
<dbReference type="InterPro" id="IPR023459">
    <property type="entry name" value="Tscrpt_elong_fac_GreA/B_fam"/>
</dbReference>
<dbReference type="GeneID" id="88854049"/>
<dbReference type="InterPro" id="IPR036953">
    <property type="entry name" value="GreA/GreB_C_sf"/>
</dbReference>
<feature type="domain" description="Transcription elongation factor GreA/GreB C-terminal" evidence="5">
    <location>
        <begin position="82"/>
        <end position="156"/>
    </location>
</feature>
<dbReference type="RefSeq" id="WP_189759706.1">
    <property type="nucleotide sequence ID" value="NZ_CAWPOC010000200.1"/>
</dbReference>
<sequence length="160" mass="18661">MAKSHYITREGWHVLDQELKYLWKVERPKVTQAVSDAAALGDRSENAEYIYGKKRLREIDRRVRFLSKRLDILQIVDPDPRQEGKVFFGAWVKVENEYEEEHLFRLVGPDEFDPAKKWISIDSPVARALLGKQVDDEVTVMTPNGVVTYWILEISYQPLA</sequence>
<dbReference type="InterPro" id="IPR022691">
    <property type="entry name" value="Tscrpt_elong_fac_GreA/B_N"/>
</dbReference>
<dbReference type="Proteomes" id="UP001300348">
    <property type="component" value="Chromosome"/>
</dbReference>
<dbReference type="SUPFAM" id="SSF54534">
    <property type="entry name" value="FKBP-like"/>
    <property type="match status" value="1"/>
</dbReference>
<dbReference type="SUPFAM" id="SSF46557">
    <property type="entry name" value="GreA transcript cleavage protein, N-terminal domain"/>
    <property type="match status" value="1"/>
</dbReference>
<evidence type="ECO:0000259" key="5">
    <source>
        <dbReference type="Pfam" id="PF01272"/>
    </source>
</evidence>
<keyword evidence="7" id="KW-0251">Elongation factor</keyword>
<dbReference type="Gene3D" id="3.10.50.30">
    <property type="entry name" value="Transcription elongation factor, GreA/GreB, C-terminal domain"/>
    <property type="match status" value="1"/>
</dbReference>
<evidence type="ECO:0000259" key="6">
    <source>
        <dbReference type="Pfam" id="PF03449"/>
    </source>
</evidence>
<dbReference type="HAMAP" id="MF_00105">
    <property type="entry name" value="GreA_GreB"/>
    <property type="match status" value="1"/>
</dbReference>